<organism evidence="4 5">
    <name type="scientific">Stomoxys calcitrans</name>
    <name type="common">Stable fly</name>
    <name type="synonym">Conops calcitrans</name>
    <dbReference type="NCBI Taxonomy" id="35570"/>
    <lineage>
        <taxon>Eukaryota</taxon>
        <taxon>Metazoa</taxon>
        <taxon>Ecdysozoa</taxon>
        <taxon>Arthropoda</taxon>
        <taxon>Hexapoda</taxon>
        <taxon>Insecta</taxon>
        <taxon>Pterygota</taxon>
        <taxon>Neoptera</taxon>
        <taxon>Endopterygota</taxon>
        <taxon>Diptera</taxon>
        <taxon>Brachycera</taxon>
        <taxon>Muscomorpha</taxon>
        <taxon>Muscoidea</taxon>
        <taxon>Muscidae</taxon>
        <taxon>Stomoxys</taxon>
    </lineage>
</organism>
<dbReference type="Proteomes" id="UP000095300">
    <property type="component" value="Unassembled WGS sequence"/>
</dbReference>
<dbReference type="EnsemblMetazoa" id="SCAU004042-RA">
    <property type="protein sequence ID" value="SCAU004042-PA"/>
    <property type="gene ID" value="SCAU004042"/>
</dbReference>
<dbReference type="OrthoDB" id="348678at2759"/>
<dbReference type="PANTHER" id="PTHR10340:SF57">
    <property type="entry name" value="METALLOPHOS DOMAIN-CONTAINING PROTEIN"/>
    <property type="match status" value="1"/>
</dbReference>
<feature type="signal peptide" evidence="3">
    <location>
        <begin position="1"/>
        <end position="30"/>
    </location>
</feature>
<keyword evidence="1" id="KW-0378">Hydrolase</keyword>
<evidence type="ECO:0000256" key="2">
    <source>
        <dbReference type="ARBA" id="ARBA00023180"/>
    </source>
</evidence>
<evidence type="ECO:0000256" key="1">
    <source>
        <dbReference type="ARBA" id="ARBA00022801"/>
    </source>
</evidence>
<feature type="chain" id="PRO_5009325864" description="Calcineurin-like phosphoesterase domain-containing protein" evidence="3">
    <location>
        <begin position="31"/>
        <end position="334"/>
    </location>
</feature>
<dbReference type="AlphaFoldDB" id="A0A1I8P1P5"/>
<dbReference type="SUPFAM" id="SSF56300">
    <property type="entry name" value="Metallo-dependent phosphatases"/>
    <property type="match status" value="1"/>
</dbReference>
<keyword evidence="2" id="KW-0325">Glycoprotein</keyword>
<dbReference type="GO" id="GO:0008081">
    <property type="term" value="F:phosphoric diester hydrolase activity"/>
    <property type="evidence" value="ECO:0007669"/>
    <property type="project" value="TreeGrafter"/>
</dbReference>
<dbReference type="GO" id="GO:0005615">
    <property type="term" value="C:extracellular space"/>
    <property type="evidence" value="ECO:0007669"/>
    <property type="project" value="TreeGrafter"/>
</dbReference>
<dbReference type="PANTHER" id="PTHR10340">
    <property type="entry name" value="SPHINGOMYELIN PHOSPHODIESTERASE"/>
    <property type="match status" value="1"/>
</dbReference>
<dbReference type="STRING" id="35570.A0A1I8P1P5"/>
<evidence type="ECO:0000313" key="5">
    <source>
        <dbReference type="Proteomes" id="UP000095300"/>
    </source>
</evidence>
<evidence type="ECO:0000256" key="3">
    <source>
        <dbReference type="SAM" id="SignalP"/>
    </source>
</evidence>
<protein>
    <recommendedName>
        <fullName evidence="6">Calcineurin-like phosphoesterase domain-containing protein</fullName>
    </recommendedName>
</protein>
<evidence type="ECO:0000313" key="4">
    <source>
        <dbReference type="EnsemblMetazoa" id="SCAU004042-PA"/>
    </source>
</evidence>
<name>A0A1I8P1P5_STOCA</name>
<proteinExistence type="predicted"/>
<sequence>MALHIDANSCSRVLRMVLLLLTLFMENTHARIGYFWHISDLHLDTIYSTQGDVTRSCWRIERQPPPSSSTHSPGRYGDYLCDSPWSLIESAAKAMKTRQGDNVEFVLWTGDGLSHSAHPMNEMKKLEILRNITDLLGRTFSSQFVFPVLGHEDGTTTNFRHMGDLWRHWLPTEALHTFEKGGYYSIEQTKSRLRIIALNTNFMRHDPKYAQSHLAAVRQRMPPNSMMNGGGGPSMGIGGGSGGSDSSEYKNYYYHHGNMHQHHGHASDWSSGHGYGYGGGHHRGINVMPAGMHYNGMDNGGRVSALSEFENQDTEKQWIWLEEVLSKSKANKET</sequence>
<evidence type="ECO:0008006" key="6">
    <source>
        <dbReference type="Google" id="ProtNLM"/>
    </source>
</evidence>
<reference evidence="4" key="1">
    <citation type="submission" date="2020-05" db="UniProtKB">
        <authorList>
            <consortium name="EnsemblMetazoa"/>
        </authorList>
    </citation>
    <scope>IDENTIFICATION</scope>
    <source>
        <strain evidence="4">USDA</strain>
    </source>
</reference>
<dbReference type="VEuPathDB" id="VectorBase:SCAU004042"/>
<keyword evidence="5" id="KW-1185">Reference proteome</keyword>
<keyword evidence="3" id="KW-0732">Signal</keyword>
<gene>
    <name evidence="4" type="primary">106091595</name>
</gene>
<dbReference type="InterPro" id="IPR029052">
    <property type="entry name" value="Metallo-depent_PP-like"/>
</dbReference>
<accession>A0A1I8P1P5</accession>